<proteinExistence type="predicted"/>
<dbReference type="Proteomes" id="UP001058974">
    <property type="component" value="Chromosome 4"/>
</dbReference>
<accession>A0A9D5AL68</accession>
<gene>
    <name evidence="1" type="ORF">KIW84_041334</name>
</gene>
<sequence length="161" mass="18805">MGAHEHLGASSPARLLIQDFQDCIDTNDLLHLNTIKVYYMWSNGRMGNANTSRRLDRAICNMDWFSTFNQTSCCSLTKNNLKIWNKETFGNINHLVSHVEDELNLVQEKIQSDGYSDNLITVEKDCMNKLEEALHKEHLLWKEKDKVNWHLEGDRNTKYFT</sequence>
<dbReference type="PANTHER" id="PTHR33710:SF77">
    <property type="entry name" value="DNASE I-LIKE SUPERFAMILY PROTEIN"/>
    <property type="match status" value="1"/>
</dbReference>
<dbReference type="EMBL" id="JAMSHJ010000004">
    <property type="protein sequence ID" value="KAI5416242.1"/>
    <property type="molecule type" value="Genomic_DNA"/>
</dbReference>
<protein>
    <submittedName>
        <fullName evidence="1">Uncharacterized protein</fullName>
    </submittedName>
</protein>
<dbReference type="Gramene" id="Psat04G0133400-T1">
    <property type="protein sequence ID" value="KAI5416242.1"/>
    <property type="gene ID" value="KIW84_041334"/>
</dbReference>
<evidence type="ECO:0000313" key="2">
    <source>
        <dbReference type="Proteomes" id="UP001058974"/>
    </source>
</evidence>
<keyword evidence="2" id="KW-1185">Reference proteome</keyword>
<comment type="caution">
    <text evidence="1">The sequence shown here is derived from an EMBL/GenBank/DDBJ whole genome shotgun (WGS) entry which is preliminary data.</text>
</comment>
<evidence type="ECO:0000313" key="1">
    <source>
        <dbReference type="EMBL" id="KAI5416242.1"/>
    </source>
</evidence>
<organism evidence="1 2">
    <name type="scientific">Pisum sativum</name>
    <name type="common">Garden pea</name>
    <name type="synonym">Lathyrus oleraceus</name>
    <dbReference type="NCBI Taxonomy" id="3888"/>
    <lineage>
        <taxon>Eukaryota</taxon>
        <taxon>Viridiplantae</taxon>
        <taxon>Streptophyta</taxon>
        <taxon>Embryophyta</taxon>
        <taxon>Tracheophyta</taxon>
        <taxon>Spermatophyta</taxon>
        <taxon>Magnoliopsida</taxon>
        <taxon>eudicotyledons</taxon>
        <taxon>Gunneridae</taxon>
        <taxon>Pentapetalae</taxon>
        <taxon>rosids</taxon>
        <taxon>fabids</taxon>
        <taxon>Fabales</taxon>
        <taxon>Fabaceae</taxon>
        <taxon>Papilionoideae</taxon>
        <taxon>50 kb inversion clade</taxon>
        <taxon>NPAAA clade</taxon>
        <taxon>Hologalegina</taxon>
        <taxon>IRL clade</taxon>
        <taxon>Fabeae</taxon>
        <taxon>Lathyrus</taxon>
    </lineage>
</organism>
<dbReference type="PANTHER" id="PTHR33710">
    <property type="entry name" value="BNAC02G09200D PROTEIN"/>
    <property type="match status" value="1"/>
</dbReference>
<dbReference type="AlphaFoldDB" id="A0A9D5AL68"/>
<reference evidence="1 2" key="1">
    <citation type="journal article" date="2022" name="Nat. Genet.">
        <title>Improved pea reference genome and pan-genome highlight genomic features and evolutionary characteristics.</title>
        <authorList>
            <person name="Yang T."/>
            <person name="Liu R."/>
            <person name="Luo Y."/>
            <person name="Hu S."/>
            <person name="Wang D."/>
            <person name="Wang C."/>
            <person name="Pandey M.K."/>
            <person name="Ge S."/>
            <person name="Xu Q."/>
            <person name="Li N."/>
            <person name="Li G."/>
            <person name="Huang Y."/>
            <person name="Saxena R.K."/>
            <person name="Ji Y."/>
            <person name="Li M."/>
            <person name="Yan X."/>
            <person name="He Y."/>
            <person name="Liu Y."/>
            <person name="Wang X."/>
            <person name="Xiang C."/>
            <person name="Varshney R.K."/>
            <person name="Ding H."/>
            <person name="Gao S."/>
            <person name="Zong X."/>
        </authorList>
    </citation>
    <scope>NUCLEOTIDE SEQUENCE [LARGE SCALE GENOMIC DNA]</scope>
    <source>
        <strain evidence="1 2">cv. Zhongwan 6</strain>
    </source>
</reference>
<name>A0A9D5AL68_PEA</name>